<keyword evidence="1" id="KW-0732">Signal</keyword>
<dbReference type="OrthoDB" id="997396at2"/>
<evidence type="ECO:0000313" key="3">
    <source>
        <dbReference type="Proteomes" id="UP000298285"/>
    </source>
</evidence>
<dbReference type="AlphaFoldDB" id="A0A4Y9IP76"/>
<evidence type="ECO:0000256" key="1">
    <source>
        <dbReference type="SAM" id="SignalP"/>
    </source>
</evidence>
<organism evidence="2 3">
    <name type="scientific">Dysgonomonas mossii</name>
    <dbReference type="NCBI Taxonomy" id="163665"/>
    <lineage>
        <taxon>Bacteria</taxon>
        <taxon>Pseudomonadati</taxon>
        <taxon>Bacteroidota</taxon>
        <taxon>Bacteroidia</taxon>
        <taxon>Bacteroidales</taxon>
        <taxon>Dysgonomonadaceae</taxon>
        <taxon>Dysgonomonas</taxon>
    </lineage>
</organism>
<accession>A0A4Y9IP76</accession>
<comment type="caution">
    <text evidence="2">The sequence shown here is derived from an EMBL/GenBank/DDBJ whole genome shotgun (WGS) entry which is preliminary data.</text>
</comment>
<dbReference type="RefSeq" id="WP_135104689.1">
    <property type="nucleotide sequence ID" value="NZ_JADGKW010000002.1"/>
</dbReference>
<sequence length="148" mass="16361">MKKIILVVTLMCLYIGGVCGQSSGVKPAVANGEKSDAAESSVVCVGVPQYNYSADNNVLTQYRDMTSTFMLNAPFTGYPTSYEWKVNGQPLSYRYMTDDEGGISILFKYLPVGVYDYSVIARNSCGASQIKYFRVTITNDPNDAPWMR</sequence>
<feature type="signal peptide" evidence="1">
    <location>
        <begin position="1"/>
        <end position="20"/>
    </location>
</feature>
<reference evidence="2 3" key="1">
    <citation type="submission" date="2019-03" db="EMBL/GenBank/DDBJ databases">
        <title>Diversity of the mouse oral microbiome.</title>
        <authorList>
            <person name="Joseph S."/>
            <person name="Aduse-Opoku J."/>
            <person name="Curtis M."/>
            <person name="Wade W."/>
            <person name="Hashim A."/>
        </authorList>
    </citation>
    <scope>NUCLEOTIDE SEQUENCE [LARGE SCALE GENOMIC DNA]</scope>
    <source>
        <strain evidence="2 3">P11</strain>
    </source>
</reference>
<dbReference type="Proteomes" id="UP000298285">
    <property type="component" value="Unassembled WGS sequence"/>
</dbReference>
<proteinExistence type="predicted"/>
<evidence type="ECO:0000313" key="2">
    <source>
        <dbReference type="EMBL" id="TFU89689.1"/>
    </source>
</evidence>
<dbReference type="InterPro" id="IPR035986">
    <property type="entry name" value="PKD_dom_sf"/>
</dbReference>
<dbReference type="EMBL" id="SPPK01000002">
    <property type="protein sequence ID" value="TFU89689.1"/>
    <property type="molecule type" value="Genomic_DNA"/>
</dbReference>
<gene>
    <name evidence="2" type="ORF">E4T88_06645</name>
</gene>
<feature type="chain" id="PRO_5021321731" description="PKD domain-containing protein" evidence="1">
    <location>
        <begin position="21"/>
        <end position="148"/>
    </location>
</feature>
<evidence type="ECO:0008006" key="4">
    <source>
        <dbReference type="Google" id="ProtNLM"/>
    </source>
</evidence>
<dbReference type="SUPFAM" id="SSF49299">
    <property type="entry name" value="PKD domain"/>
    <property type="match status" value="1"/>
</dbReference>
<protein>
    <recommendedName>
        <fullName evidence="4">PKD domain-containing protein</fullName>
    </recommendedName>
</protein>
<name>A0A4Y9IP76_9BACT</name>